<dbReference type="EMBL" id="LVLJ01003584">
    <property type="protein sequence ID" value="OAE20814.1"/>
    <property type="molecule type" value="Genomic_DNA"/>
</dbReference>
<reference evidence="1" key="2">
    <citation type="journal article" date="2019" name="Curr. Biol.">
        <title>Chromatin organization in early land plants reveals an ancestral association between H3K27me3, transposons, and constitutive heterochromatin.</title>
        <authorList>
            <person name="Montgomery S.A."/>
            <person name="Tanizawa Y."/>
            <person name="Galik B."/>
            <person name="Wang N."/>
            <person name="Ito T."/>
            <person name="Mochizuki T."/>
            <person name="Akimcheva S."/>
            <person name="Bowman J."/>
            <person name="Cognat V."/>
            <person name="Drouard L."/>
            <person name="Ekker H."/>
            <person name="Houng S."/>
            <person name="Kohchi T."/>
            <person name="Lin S."/>
            <person name="Liu L.D."/>
            <person name="Nakamura Y."/>
            <person name="Valeeva L.R."/>
            <person name="Shakirov E.V."/>
            <person name="Shippen D.E."/>
            <person name="Wei W."/>
            <person name="Yagura M."/>
            <person name="Yamaoka S."/>
            <person name="Yamato K.T."/>
            <person name="Liu C."/>
            <person name="Berger F."/>
        </authorList>
    </citation>
    <scope>NUCLEOTIDE SEQUENCE [LARGE SCALE GENOMIC DNA]</scope>
    <source>
        <strain evidence="1">Tak-1</strain>
    </source>
</reference>
<reference evidence="2 3" key="1">
    <citation type="submission" date="2016-03" db="EMBL/GenBank/DDBJ databases">
        <title>Mechanisms controlling the formation of the plant cell surface in tip-growing cells are functionally conserved among land plants.</title>
        <authorList>
            <person name="Honkanen S."/>
            <person name="Jones V.A."/>
            <person name="Morieri G."/>
            <person name="Champion C."/>
            <person name="Hetherington A.J."/>
            <person name="Kelly S."/>
            <person name="Saint-Marcoux D."/>
            <person name="Proust H."/>
            <person name="Prescott H."/>
            <person name="Dolan L."/>
        </authorList>
    </citation>
    <scope>NUCLEOTIDE SEQUENCE [LARGE SCALE GENOMIC DNA]</scope>
    <source>
        <strain evidence="3">cv. Tak-1 and cv. Tak-2</strain>
        <tissue evidence="2">Whole gametophyte</tissue>
    </source>
</reference>
<sequence>MKVVGYLQSEPMPLATIIRLGPTVSSSSSETTWTVWIICEQGQKFRGTVLLALFLSLTDKLKFLAHLVLNLELGRAISRFSNSAAIIGNIIAGAFYLLEIRFES</sequence>
<accession>A0A176VIS8</accession>
<name>A0A176VIS8_MARPO</name>
<protein>
    <submittedName>
        <fullName evidence="2">Uncharacterized protein</fullName>
    </submittedName>
</protein>
<organism evidence="2 3">
    <name type="scientific">Marchantia polymorpha subsp. ruderalis</name>
    <dbReference type="NCBI Taxonomy" id="1480154"/>
    <lineage>
        <taxon>Eukaryota</taxon>
        <taxon>Viridiplantae</taxon>
        <taxon>Streptophyta</taxon>
        <taxon>Embryophyta</taxon>
        <taxon>Marchantiophyta</taxon>
        <taxon>Marchantiopsida</taxon>
        <taxon>Marchantiidae</taxon>
        <taxon>Marchantiales</taxon>
        <taxon>Marchantiaceae</taxon>
        <taxon>Marchantia</taxon>
    </lineage>
</organism>
<dbReference type="Proteomes" id="UP000077202">
    <property type="component" value="Unassembled WGS sequence"/>
</dbReference>
<gene>
    <name evidence="2" type="ORF">AXG93_1748s1200</name>
    <name evidence="1" type="ORF">Mp_5g16360</name>
</gene>
<dbReference type="AlphaFoldDB" id="A0A176VIS8"/>
<dbReference type="EMBL" id="AP019870">
    <property type="protein sequence ID" value="BBN11968.1"/>
    <property type="molecule type" value="Genomic_DNA"/>
</dbReference>
<evidence type="ECO:0000313" key="3">
    <source>
        <dbReference type="Proteomes" id="UP000077202"/>
    </source>
</evidence>
<keyword evidence="3" id="KW-1185">Reference proteome</keyword>
<proteinExistence type="predicted"/>
<evidence type="ECO:0000313" key="2">
    <source>
        <dbReference type="EMBL" id="OAE20814.1"/>
    </source>
</evidence>
<evidence type="ECO:0000313" key="1">
    <source>
        <dbReference type="EMBL" id="BBN11968.1"/>
    </source>
</evidence>
<reference evidence="4" key="3">
    <citation type="journal article" date="2020" name="Curr. Biol.">
        <title>Chromatin organization in early land plants reveals an ancestral association between H3K27me3, transposons, and constitutive heterochromatin.</title>
        <authorList>
            <person name="Montgomery S.A."/>
            <person name="Tanizawa Y."/>
            <person name="Galik B."/>
            <person name="Wang N."/>
            <person name="Ito T."/>
            <person name="Mochizuki T."/>
            <person name="Akimcheva S."/>
            <person name="Bowman J.L."/>
            <person name="Cognat V."/>
            <person name="Marechal-Drouard L."/>
            <person name="Ekker H."/>
            <person name="Hong S.F."/>
            <person name="Kohchi T."/>
            <person name="Lin S.S."/>
            <person name="Liu L.D."/>
            <person name="Nakamura Y."/>
            <person name="Valeeva L.R."/>
            <person name="Shakirov E.V."/>
            <person name="Shippen D.E."/>
            <person name="Wei W.L."/>
            <person name="Yagura M."/>
            <person name="Yamaoka S."/>
            <person name="Yamato K.T."/>
            <person name="Liu C."/>
            <person name="Berger F."/>
        </authorList>
    </citation>
    <scope>NUCLEOTIDE SEQUENCE [LARGE SCALE GENOMIC DNA]</scope>
    <source>
        <strain evidence="4">Tak-1</strain>
    </source>
</reference>
<dbReference type="Proteomes" id="UP001162541">
    <property type="component" value="Chromosome 5"/>
</dbReference>
<evidence type="ECO:0000313" key="4">
    <source>
        <dbReference type="Proteomes" id="UP001162541"/>
    </source>
</evidence>